<dbReference type="GO" id="GO:0047988">
    <property type="term" value="F:hydroxyacid-oxoacid transhydrogenase activity"/>
    <property type="evidence" value="ECO:0007669"/>
    <property type="project" value="UniProtKB-EC"/>
</dbReference>
<dbReference type="PANTHER" id="PTHR11496:SF83">
    <property type="entry name" value="HYDROXYACID-OXOACID TRANSHYDROGENASE, MITOCHONDRIAL"/>
    <property type="match status" value="1"/>
</dbReference>
<sequence length="481" mass="52264">MASSILTPAARSLRLLQQVGQRCLCPAHARHPTTPHVCSGKVPPRFASGKSAERPAQEYAFEMASSNIRFGEGATREVGMDLRNLKTKKVCVLTDPNLKDLHPVQEALRSLNDHNVNYVLYDRVRIEPSDASFRDAISFAQKHQVDSFLAVGGGSVMDTAKAANLYSSYPEADFLDFVNAPIGKGRPIDKTLMPLIAIPTTAGTGSETTGTAIFDYKPLRVKTGIAHRALKPLLGIVDPLNTRSMPTQVHLASGLDVLCHAMESYTAIPYNLRSAPPANPLERPAYQGSNPISDVWSIKSLEMVIKYLPRVVKDPLDHEAQSQMLLAATFAGIGFGNAGVHLCHGMSYPISGLNKDYSHPQYQVGHNIVPHGISVAVTAPAVFQFTSQMYPERHMEIAKLFGADTTHAKLADAGSILSDRLRRFFDDLKVPNGIGALGFGSQDIPALVEGTLPQHRVIKLAPVEAAKEDLQGIFEKSLSIY</sequence>
<name>A0A4Q0A367_9FUNG</name>
<keyword evidence="6" id="KW-0560">Oxidoreductase</keyword>
<evidence type="ECO:0000256" key="7">
    <source>
        <dbReference type="ARBA" id="ARBA00023128"/>
    </source>
</evidence>
<dbReference type="InterPro" id="IPR001670">
    <property type="entry name" value="ADH_Fe/GldA"/>
</dbReference>
<dbReference type="Gene3D" id="1.20.1090.10">
    <property type="entry name" value="Dehydroquinate synthase-like - alpha domain"/>
    <property type="match status" value="1"/>
</dbReference>
<dbReference type="Pfam" id="PF25137">
    <property type="entry name" value="ADH_Fe_C"/>
    <property type="match status" value="1"/>
</dbReference>
<dbReference type="PANTHER" id="PTHR11496">
    <property type="entry name" value="ALCOHOL DEHYDROGENASE"/>
    <property type="match status" value="1"/>
</dbReference>
<evidence type="ECO:0000313" key="12">
    <source>
        <dbReference type="Proteomes" id="UP000268162"/>
    </source>
</evidence>
<keyword evidence="7" id="KW-0496">Mitochondrion</keyword>
<evidence type="ECO:0000256" key="4">
    <source>
        <dbReference type="ARBA" id="ARBA00013182"/>
    </source>
</evidence>
<evidence type="ECO:0000256" key="2">
    <source>
        <dbReference type="ARBA" id="ARBA00004173"/>
    </source>
</evidence>
<dbReference type="InterPro" id="IPR039697">
    <property type="entry name" value="Alcohol_dehydrogenase_Fe"/>
</dbReference>
<dbReference type="Gene3D" id="3.40.50.1970">
    <property type="match status" value="1"/>
</dbReference>
<dbReference type="InterPro" id="IPR042157">
    <property type="entry name" value="HOT"/>
</dbReference>
<comment type="catalytic activity">
    <reaction evidence="8">
        <text>4-hydroxybutanoate + 2-oxoglutarate = (R)-2-hydroxyglutarate + succinate semialdehyde</text>
        <dbReference type="Rhea" id="RHEA:24734"/>
        <dbReference type="ChEBI" id="CHEBI:15801"/>
        <dbReference type="ChEBI" id="CHEBI:16724"/>
        <dbReference type="ChEBI" id="CHEBI:16810"/>
        <dbReference type="ChEBI" id="CHEBI:57706"/>
        <dbReference type="EC" id="1.1.99.24"/>
    </reaction>
</comment>
<comment type="similarity">
    <text evidence="3">Belongs to the iron-containing alcohol dehydrogenase family. Hydroxyacid-oxoacid transhydrogenase subfamily.</text>
</comment>
<accession>A0A4Q0A367</accession>
<evidence type="ECO:0000256" key="1">
    <source>
        <dbReference type="ARBA" id="ARBA00000813"/>
    </source>
</evidence>
<dbReference type="GO" id="GO:0046872">
    <property type="term" value="F:metal ion binding"/>
    <property type="evidence" value="ECO:0007669"/>
    <property type="project" value="InterPro"/>
</dbReference>
<dbReference type="Pfam" id="PF00465">
    <property type="entry name" value="Fe-ADH"/>
    <property type="match status" value="1"/>
</dbReference>
<dbReference type="InterPro" id="IPR056798">
    <property type="entry name" value="ADH_Fe_C"/>
</dbReference>
<comment type="subcellular location">
    <subcellularLocation>
        <location evidence="2">Mitochondrion</location>
    </subcellularLocation>
</comment>
<dbReference type="OrthoDB" id="339764at2759"/>
<evidence type="ECO:0000259" key="9">
    <source>
        <dbReference type="Pfam" id="PF00465"/>
    </source>
</evidence>
<organism evidence="11 12">
    <name type="scientific">Dimargaris cristalligena</name>
    <dbReference type="NCBI Taxonomy" id="215637"/>
    <lineage>
        <taxon>Eukaryota</taxon>
        <taxon>Fungi</taxon>
        <taxon>Fungi incertae sedis</taxon>
        <taxon>Zoopagomycota</taxon>
        <taxon>Kickxellomycotina</taxon>
        <taxon>Dimargaritomycetes</taxon>
        <taxon>Dimargaritales</taxon>
        <taxon>Dimargaritaceae</taxon>
        <taxon>Dimargaris</taxon>
    </lineage>
</organism>
<feature type="domain" description="Alcohol dehydrogenase iron-type/glycerol dehydrogenase GldA" evidence="9">
    <location>
        <begin position="66"/>
        <end position="239"/>
    </location>
</feature>
<dbReference type="Proteomes" id="UP000268162">
    <property type="component" value="Unassembled WGS sequence"/>
</dbReference>
<proteinExistence type="inferred from homology"/>
<keyword evidence="5" id="KW-0809">Transit peptide</keyword>
<dbReference type="GO" id="GO:0004022">
    <property type="term" value="F:alcohol dehydrogenase (NAD+) activity"/>
    <property type="evidence" value="ECO:0007669"/>
    <property type="project" value="InterPro"/>
</dbReference>
<protein>
    <recommendedName>
        <fullName evidence="4">hydroxyacid-oxoacid transhydrogenase</fullName>
        <ecNumber evidence="4">1.1.99.24</ecNumber>
    </recommendedName>
</protein>
<evidence type="ECO:0000259" key="10">
    <source>
        <dbReference type="Pfam" id="PF25137"/>
    </source>
</evidence>
<evidence type="ECO:0000256" key="6">
    <source>
        <dbReference type="ARBA" id="ARBA00023002"/>
    </source>
</evidence>
<comment type="catalytic activity">
    <reaction evidence="1">
        <text>(S)-3-hydroxybutanoate + 2-oxoglutarate = (R)-2-hydroxyglutarate + acetoacetate</text>
        <dbReference type="Rhea" id="RHEA:23048"/>
        <dbReference type="ChEBI" id="CHEBI:11047"/>
        <dbReference type="ChEBI" id="CHEBI:13705"/>
        <dbReference type="ChEBI" id="CHEBI:15801"/>
        <dbReference type="ChEBI" id="CHEBI:16810"/>
        <dbReference type="EC" id="1.1.99.24"/>
    </reaction>
</comment>
<dbReference type="EC" id="1.1.99.24" evidence="4"/>
<evidence type="ECO:0000256" key="8">
    <source>
        <dbReference type="ARBA" id="ARBA00049496"/>
    </source>
</evidence>
<dbReference type="GO" id="GO:0005739">
    <property type="term" value="C:mitochondrion"/>
    <property type="evidence" value="ECO:0007669"/>
    <property type="project" value="UniProtKB-SubCell"/>
</dbReference>
<dbReference type="STRING" id="215637.A0A4Q0A367"/>
<keyword evidence="12" id="KW-1185">Reference proteome</keyword>
<dbReference type="FunFam" id="3.40.50.1970:FF:000009">
    <property type="entry name" value="Fe-containing alcohol dehydrogenase"/>
    <property type="match status" value="1"/>
</dbReference>
<reference evidence="12" key="1">
    <citation type="journal article" date="2018" name="Nat. Microbiol.">
        <title>Leveraging single-cell genomics to expand the fungal tree of life.</title>
        <authorList>
            <person name="Ahrendt S.R."/>
            <person name="Quandt C.A."/>
            <person name="Ciobanu D."/>
            <person name="Clum A."/>
            <person name="Salamov A."/>
            <person name="Andreopoulos B."/>
            <person name="Cheng J.F."/>
            <person name="Woyke T."/>
            <person name="Pelin A."/>
            <person name="Henrissat B."/>
            <person name="Reynolds N.K."/>
            <person name="Benny G.L."/>
            <person name="Smith M.E."/>
            <person name="James T.Y."/>
            <person name="Grigoriev I.V."/>
        </authorList>
    </citation>
    <scope>NUCLEOTIDE SEQUENCE [LARGE SCALE GENOMIC DNA]</scope>
    <source>
        <strain evidence="12">RSA 468</strain>
    </source>
</reference>
<dbReference type="SUPFAM" id="SSF56796">
    <property type="entry name" value="Dehydroquinate synthase-like"/>
    <property type="match status" value="1"/>
</dbReference>
<evidence type="ECO:0000256" key="3">
    <source>
        <dbReference type="ARBA" id="ARBA00010005"/>
    </source>
</evidence>
<dbReference type="EMBL" id="ML002214">
    <property type="protein sequence ID" value="RKP40318.1"/>
    <property type="molecule type" value="Genomic_DNA"/>
</dbReference>
<evidence type="ECO:0000256" key="5">
    <source>
        <dbReference type="ARBA" id="ARBA00022946"/>
    </source>
</evidence>
<dbReference type="CDD" id="cd08190">
    <property type="entry name" value="HOT"/>
    <property type="match status" value="1"/>
</dbReference>
<feature type="domain" description="Fe-containing alcohol dehydrogenase-like C-terminal" evidence="10">
    <location>
        <begin position="288"/>
        <end position="477"/>
    </location>
</feature>
<dbReference type="AlphaFoldDB" id="A0A4Q0A367"/>
<dbReference type="FunFam" id="1.20.1090.10:FF:000003">
    <property type="entry name" value="Probable hydroxyacid-oxoacid transhydrogenase, mitochondrial"/>
    <property type="match status" value="1"/>
</dbReference>
<gene>
    <name evidence="11" type="ORF">BJ085DRAFT_18725</name>
</gene>
<evidence type="ECO:0000313" key="11">
    <source>
        <dbReference type="EMBL" id="RKP40318.1"/>
    </source>
</evidence>